<protein>
    <submittedName>
        <fullName evidence="1">Uncharacterized protein</fullName>
    </submittedName>
</protein>
<reference evidence="1" key="1">
    <citation type="journal article" date="2019" name="Science">
        <title>Mutation of a bHLH transcription factor allowed almond domestication.</title>
        <authorList>
            <person name="Sanchez-Perez R."/>
            <person name="Pavan S."/>
            <person name="Mazzeo R."/>
            <person name="Moldovan C."/>
            <person name="Aiese Cigliano R."/>
            <person name="Del Cueto J."/>
            <person name="Ricciardi F."/>
            <person name="Lotti C."/>
            <person name="Ricciardi L."/>
            <person name="Dicenta F."/>
            <person name="Lopez-Marques R.L."/>
            <person name="Lindberg Moller B."/>
        </authorList>
    </citation>
    <scope>NUCLEOTIDE SEQUENCE</scope>
</reference>
<dbReference type="EMBL" id="AP019298">
    <property type="protein sequence ID" value="BBG97671.1"/>
    <property type="molecule type" value="Genomic_DNA"/>
</dbReference>
<organism evidence="1">
    <name type="scientific">Prunus dulcis</name>
    <name type="common">Almond</name>
    <name type="synonym">Amygdalus dulcis</name>
    <dbReference type="NCBI Taxonomy" id="3755"/>
    <lineage>
        <taxon>Eukaryota</taxon>
        <taxon>Viridiplantae</taxon>
        <taxon>Streptophyta</taxon>
        <taxon>Embryophyta</taxon>
        <taxon>Tracheophyta</taxon>
        <taxon>Spermatophyta</taxon>
        <taxon>Magnoliopsida</taxon>
        <taxon>eudicotyledons</taxon>
        <taxon>Gunneridae</taxon>
        <taxon>Pentapetalae</taxon>
        <taxon>rosids</taxon>
        <taxon>fabids</taxon>
        <taxon>Rosales</taxon>
        <taxon>Rosaceae</taxon>
        <taxon>Amygdaloideae</taxon>
        <taxon>Amygdaleae</taxon>
        <taxon>Prunus</taxon>
    </lineage>
</organism>
<name>A0A4Y1R0N5_PRUDU</name>
<proteinExistence type="predicted"/>
<sequence>MVLSLDATFLLKSVYGFAVTYSLVRLGKNQSRAVNANCPSPVRIYSVPKPIKSDIIEQQILPSINIQNINRKGIRSQEYQNNHIRKSTCVKLSAKSVAQRQQNEIRSSKFAQSKIRITYLRPSSKSASRCNDGLYTASLAAPSRLYLLEPEPCILSVKKKAATPSLAECSCKFVASLRLGACGFPRELRKEPKTNFLDSTKCLFCSSAASIKHNPFQLLIQYGKY</sequence>
<accession>A0A4Y1R0N5</accession>
<dbReference type="AlphaFoldDB" id="A0A4Y1R0N5"/>
<gene>
    <name evidence="1" type="ORF">Prudu_006874</name>
</gene>
<evidence type="ECO:0000313" key="1">
    <source>
        <dbReference type="EMBL" id="BBG97671.1"/>
    </source>
</evidence>